<gene>
    <name evidence="2" type="ORF">PG999_005543</name>
</gene>
<protein>
    <submittedName>
        <fullName evidence="2">Uncharacterized protein</fullName>
    </submittedName>
</protein>
<evidence type="ECO:0000313" key="3">
    <source>
        <dbReference type="Proteomes" id="UP001392437"/>
    </source>
</evidence>
<comment type="caution">
    <text evidence="2">The sequence shown here is derived from an EMBL/GenBank/DDBJ whole genome shotgun (WGS) entry which is preliminary data.</text>
</comment>
<dbReference type="AlphaFoldDB" id="A0AAW0R2G4"/>
<keyword evidence="3" id="KW-1185">Reference proteome</keyword>
<accession>A0AAW0R2G4</accession>
<organism evidence="2 3">
    <name type="scientific">Apiospora kogelbergensis</name>
    <dbReference type="NCBI Taxonomy" id="1337665"/>
    <lineage>
        <taxon>Eukaryota</taxon>
        <taxon>Fungi</taxon>
        <taxon>Dikarya</taxon>
        <taxon>Ascomycota</taxon>
        <taxon>Pezizomycotina</taxon>
        <taxon>Sordariomycetes</taxon>
        <taxon>Xylariomycetidae</taxon>
        <taxon>Amphisphaeriales</taxon>
        <taxon>Apiosporaceae</taxon>
        <taxon>Apiospora</taxon>
    </lineage>
</organism>
<name>A0AAW0R2G4_9PEZI</name>
<feature type="region of interest" description="Disordered" evidence="1">
    <location>
        <begin position="1"/>
        <end position="21"/>
    </location>
</feature>
<evidence type="ECO:0000256" key="1">
    <source>
        <dbReference type="SAM" id="MobiDB-lite"/>
    </source>
</evidence>
<dbReference type="Proteomes" id="UP001392437">
    <property type="component" value="Unassembled WGS sequence"/>
</dbReference>
<proteinExistence type="predicted"/>
<sequence length="67" mass="6391">MGSGMGKLCERWDDSPPATEVAAATSTMASLVAVAATTSPTSTPGASHHAVPGAGLSGVVAVAAIVI</sequence>
<evidence type="ECO:0000313" key="2">
    <source>
        <dbReference type="EMBL" id="KAK8121423.1"/>
    </source>
</evidence>
<dbReference type="EMBL" id="JAQQWP010000004">
    <property type="protein sequence ID" value="KAK8121423.1"/>
    <property type="molecule type" value="Genomic_DNA"/>
</dbReference>
<reference evidence="2 3" key="1">
    <citation type="submission" date="2023-01" db="EMBL/GenBank/DDBJ databases">
        <title>Analysis of 21 Apiospora genomes using comparative genomics revels a genus with tremendous synthesis potential of carbohydrate active enzymes and secondary metabolites.</title>
        <authorList>
            <person name="Sorensen T."/>
        </authorList>
    </citation>
    <scope>NUCLEOTIDE SEQUENCE [LARGE SCALE GENOMIC DNA]</scope>
    <source>
        <strain evidence="2 3">CBS 117206</strain>
    </source>
</reference>